<keyword evidence="1" id="KW-0472">Membrane</keyword>
<evidence type="ECO:0000313" key="3">
    <source>
        <dbReference type="EMBL" id="SHI99125.1"/>
    </source>
</evidence>
<evidence type="ECO:0000256" key="1">
    <source>
        <dbReference type="SAM" id="Phobius"/>
    </source>
</evidence>
<dbReference type="InterPro" id="IPR011059">
    <property type="entry name" value="Metal-dep_hydrolase_composite"/>
</dbReference>
<dbReference type="STRING" id="1121476.SAMN02745751_01477"/>
<dbReference type="SUPFAM" id="SSF51556">
    <property type="entry name" value="Metallo-dependent hydrolases"/>
    <property type="match status" value="1"/>
</dbReference>
<feature type="transmembrane region" description="Helical" evidence="1">
    <location>
        <begin position="7"/>
        <end position="23"/>
    </location>
</feature>
<evidence type="ECO:0000313" key="4">
    <source>
        <dbReference type="Proteomes" id="UP000184052"/>
    </source>
</evidence>
<feature type="transmembrane region" description="Helical" evidence="1">
    <location>
        <begin position="29"/>
        <end position="49"/>
    </location>
</feature>
<sequence>MIPKIKITGFVIFAASFIIGFFQDEMSQSAFVAVGMVAGLMITAFGFYMESKKKKRDGSVERRIYYNGKFYTMDDDNNVHSAIYVESGIIMDLGDDDSIMKSHGEKTDMKIDLSGKAAVPGFNDSHMHLYSLGKSLEFVELRNAKSVEDMVEAGLASLSERVKVGSSCFYGRGWNQEKFADKRFPSRHDLDRISTDIPVVFTRVCGHVACVNSKALEYFNIDMDTVVEGGEVEKDERGSLTGILKENALSLLEGKEEGASVGEIMKVIENAQKKLLAFGITSVQTDDLQHPGGGWVNIVKAYVNLVKNKKLKLRVTEQCLFFKLENFRQFIERGVHGMDLENRFRIGPLKLLADGSLGARTALLEEEYSDDEGNFGISAYTEEQIYEFIDLAHKNGIPVAVHAIGDKMMDIVLDAIHKSREINEGVVLRDGIVHCQIMNENLFDKFREFKIGAYIQPVFTVNDWKIVESRVGPDRTEYSYNWKTFVEMGIKPSFGTDSPVESPNPLENIYAAVTRKDFDGFPEGGWKPEQRLTVSEAIKCYTVNSARMTGEEDKKGVLESGKYADFAVLSDDIFAMAQEKIKDVSVEMTVINGEIEYSANNTIC</sequence>
<dbReference type="SUPFAM" id="SSF51338">
    <property type="entry name" value="Composite domain of metallo-dependent hydrolases"/>
    <property type="match status" value="1"/>
</dbReference>
<dbReference type="RefSeq" id="WP_175548528.1">
    <property type="nucleotide sequence ID" value="NZ_FQZL01000009.1"/>
</dbReference>
<evidence type="ECO:0000259" key="2">
    <source>
        <dbReference type="Pfam" id="PF07969"/>
    </source>
</evidence>
<keyword evidence="4" id="KW-1185">Reference proteome</keyword>
<name>A0A1M6FN80_9FIRM</name>
<dbReference type="Gene3D" id="3.20.20.140">
    <property type="entry name" value="Metal-dependent hydrolases"/>
    <property type="match status" value="1"/>
</dbReference>
<dbReference type="InterPro" id="IPR033932">
    <property type="entry name" value="YtcJ-like"/>
</dbReference>
<dbReference type="Gene3D" id="2.30.40.10">
    <property type="entry name" value="Urease, subunit C, domain 1"/>
    <property type="match status" value="1"/>
</dbReference>
<organism evidence="3 4">
    <name type="scientific">Dethiosulfatibacter aminovorans DSM 17477</name>
    <dbReference type="NCBI Taxonomy" id="1121476"/>
    <lineage>
        <taxon>Bacteria</taxon>
        <taxon>Bacillati</taxon>
        <taxon>Bacillota</taxon>
        <taxon>Tissierellia</taxon>
        <taxon>Dethiosulfatibacter</taxon>
    </lineage>
</organism>
<keyword evidence="1" id="KW-1133">Transmembrane helix</keyword>
<proteinExistence type="predicted"/>
<dbReference type="GO" id="GO:0016810">
    <property type="term" value="F:hydrolase activity, acting on carbon-nitrogen (but not peptide) bonds"/>
    <property type="evidence" value="ECO:0007669"/>
    <property type="project" value="InterPro"/>
</dbReference>
<protein>
    <recommendedName>
        <fullName evidence="2">Amidohydrolase 3 domain-containing protein</fullName>
    </recommendedName>
</protein>
<dbReference type="CDD" id="cd01300">
    <property type="entry name" value="YtcJ_like"/>
    <property type="match status" value="1"/>
</dbReference>
<dbReference type="AlphaFoldDB" id="A0A1M6FN80"/>
<accession>A0A1M6FN80</accession>
<dbReference type="InterPro" id="IPR013108">
    <property type="entry name" value="Amidohydro_3"/>
</dbReference>
<keyword evidence="1" id="KW-0812">Transmembrane</keyword>
<dbReference type="Gene3D" id="3.10.310.70">
    <property type="match status" value="1"/>
</dbReference>
<feature type="domain" description="Amidohydrolase 3" evidence="2">
    <location>
        <begin position="111"/>
        <end position="595"/>
    </location>
</feature>
<dbReference type="PANTHER" id="PTHR22642:SF2">
    <property type="entry name" value="PROTEIN LONG AFTER FAR-RED 3"/>
    <property type="match status" value="1"/>
</dbReference>
<dbReference type="PANTHER" id="PTHR22642">
    <property type="entry name" value="IMIDAZOLONEPROPIONASE"/>
    <property type="match status" value="1"/>
</dbReference>
<gene>
    <name evidence="3" type="ORF">SAMN02745751_01477</name>
</gene>
<dbReference type="EMBL" id="FQZL01000009">
    <property type="protein sequence ID" value="SHI99125.1"/>
    <property type="molecule type" value="Genomic_DNA"/>
</dbReference>
<dbReference type="Pfam" id="PF07969">
    <property type="entry name" value="Amidohydro_3"/>
    <property type="match status" value="1"/>
</dbReference>
<dbReference type="Proteomes" id="UP000184052">
    <property type="component" value="Unassembled WGS sequence"/>
</dbReference>
<reference evidence="3 4" key="1">
    <citation type="submission" date="2016-11" db="EMBL/GenBank/DDBJ databases">
        <authorList>
            <person name="Jaros S."/>
            <person name="Januszkiewicz K."/>
            <person name="Wedrychowicz H."/>
        </authorList>
    </citation>
    <scope>NUCLEOTIDE SEQUENCE [LARGE SCALE GENOMIC DNA]</scope>
    <source>
        <strain evidence="3 4">DSM 17477</strain>
    </source>
</reference>
<dbReference type="InterPro" id="IPR032466">
    <property type="entry name" value="Metal_Hydrolase"/>
</dbReference>